<organism evidence="2 3">
    <name type="scientific">Blepharisma stoltei</name>
    <dbReference type="NCBI Taxonomy" id="1481888"/>
    <lineage>
        <taxon>Eukaryota</taxon>
        <taxon>Sar</taxon>
        <taxon>Alveolata</taxon>
        <taxon>Ciliophora</taxon>
        <taxon>Postciliodesmatophora</taxon>
        <taxon>Heterotrichea</taxon>
        <taxon>Heterotrichida</taxon>
        <taxon>Blepharismidae</taxon>
        <taxon>Blepharisma</taxon>
    </lineage>
</organism>
<comment type="caution">
    <text evidence="2">The sequence shown here is derived from an EMBL/GenBank/DDBJ whole genome shotgun (WGS) entry which is preliminary data.</text>
</comment>
<evidence type="ECO:0000313" key="2">
    <source>
        <dbReference type="EMBL" id="CAG9314477.1"/>
    </source>
</evidence>
<proteinExistence type="predicted"/>
<feature type="region of interest" description="Disordered" evidence="1">
    <location>
        <begin position="349"/>
        <end position="394"/>
    </location>
</feature>
<sequence>MESFRTQLVGISAFPMLENQIVNSKTQALLRKSNQGLIIASTNPSNLVEPTRLGERFAPDSCVEGGNLKYVWGNGLIENTHRPTELYQLEKTQEEASNDYVNNDYPKIKMVIPQLIVRERPGITTLSLRSQTVPANYFSNDEIVEEEPKSKTIEVSMPTAKNLSTSQNSSSLRSSSNNKSRSSLSKTSKSNSQLSSSSRQEKSSLIPTKKRPKKSKKAILKKTEKEVPSIAIPEASPDNPSSLSASASRKTVTWSEPYSDNRDTIKEEYEEKRKQLFENHKKYPSYFKEKDPHKDSIEKLEKIISEQNTLVKSLDSGLSASSQSSKYQKTYEELEKEIESIKELLNEREEKFKSSSSYNSKEEEEISDLSYSSDEPRKEEFEDWLSPRFPEDKP</sequence>
<feature type="region of interest" description="Disordered" evidence="1">
    <location>
        <begin position="314"/>
        <end position="333"/>
    </location>
</feature>
<keyword evidence="3" id="KW-1185">Reference proteome</keyword>
<evidence type="ECO:0000256" key="1">
    <source>
        <dbReference type="SAM" id="MobiDB-lite"/>
    </source>
</evidence>
<dbReference type="EMBL" id="CAJZBQ010000012">
    <property type="protein sequence ID" value="CAG9314477.1"/>
    <property type="molecule type" value="Genomic_DNA"/>
</dbReference>
<name>A0AAU9IJ57_9CILI</name>
<feature type="region of interest" description="Disordered" evidence="1">
    <location>
        <begin position="148"/>
        <end position="264"/>
    </location>
</feature>
<gene>
    <name evidence="2" type="ORF">BSTOLATCC_MIC11479</name>
</gene>
<accession>A0AAU9IJ57</accession>
<dbReference type="Proteomes" id="UP001162131">
    <property type="component" value="Unassembled WGS sequence"/>
</dbReference>
<reference evidence="2" key="1">
    <citation type="submission" date="2021-09" db="EMBL/GenBank/DDBJ databases">
        <authorList>
            <consortium name="AG Swart"/>
            <person name="Singh M."/>
            <person name="Singh A."/>
            <person name="Seah K."/>
            <person name="Emmerich C."/>
        </authorList>
    </citation>
    <scope>NUCLEOTIDE SEQUENCE</scope>
    <source>
        <strain evidence="2">ATCC30299</strain>
    </source>
</reference>
<feature type="compositionally biased region" description="Polar residues" evidence="1">
    <location>
        <begin position="238"/>
        <end position="258"/>
    </location>
</feature>
<feature type="compositionally biased region" description="Low complexity" evidence="1">
    <location>
        <begin position="314"/>
        <end position="325"/>
    </location>
</feature>
<evidence type="ECO:0000313" key="3">
    <source>
        <dbReference type="Proteomes" id="UP001162131"/>
    </source>
</evidence>
<protein>
    <submittedName>
        <fullName evidence="2">Uncharacterized protein</fullName>
    </submittedName>
</protein>
<feature type="compositionally biased region" description="Low complexity" evidence="1">
    <location>
        <begin position="161"/>
        <end position="198"/>
    </location>
</feature>
<dbReference type="AlphaFoldDB" id="A0AAU9IJ57"/>
<feature type="compositionally biased region" description="Basic residues" evidence="1">
    <location>
        <begin position="208"/>
        <end position="220"/>
    </location>
</feature>